<comment type="caution">
    <text evidence="2">The sequence shown here is derived from an EMBL/GenBank/DDBJ whole genome shotgun (WGS) entry which is preliminary data.</text>
</comment>
<keyword evidence="3" id="KW-1185">Reference proteome</keyword>
<name>A0A6V8N9V6_9BACT</name>
<dbReference type="AlphaFoldDB" id="A0A6V8N9V6"/>
<dbReference type="InterPro" id="IPR010982">
    <property type="entry name" value="Lambda_DNA-bd_dom_sf"/>
</dbReference>
<evidence type="ECO:0000313" key="2">
    <source>
        <dbReference type="EMBL" id="GFO68597.1"/>
    </source>
</evidence>
<dbReference type="InterPro" id="IPR001387">
    <property type="entry name" value="Cro/C1-type_HTH"/>
</dbReference>
<dbReference type="SUPFAM" id="SSF47413">
    <property type="entry name" value="lambda repressor-like DNA-binding domains"/>
    <property type="match status" value="1"/>
</dbReference>
<protein>
    <recommendedName>
        <fullName evidence="1">HTH cro/C1-type domain-containing protein</fullName>
    </recommendedName>
</protein>
<reference evidence="3" key="1">
    <citation type="submission" date="2020-06" db="EMBL/GenBank/DDBJ databases">
        <title>Draft genomic sequecing of Geomonas sp. Red745.</title>
        <authorList>
            <person name="Itoh H."/>
            <person name="Xu Z.X."/>
            <person name="Ushijima N."/>
            <person name="Masuda Y."/>
            <person name="Shiratori Y."/>
            <person name="Senoo K."/>
        </authorList>
    </citation>
    <scope>NUCLEOTIDE SEQUENCE [LARGE SCALE GENOMIC DNA]</scope>
    <source>
        <strain evidence="3">Red745</strain>
    </source>
</reference>
<feature type="domain" description="HTH cro/C1-type" evidence="1">
    <location>
        <begin position="3"/>
        <end position="50"/>
    </location>
</feature>
<dbReference type="Proteomes" id="UP000587586">
    <property type="component" value="Unassembled WGS sequence"/>
</dbReference>
<dbReference type="EMBL" id="BLXZ01000004">
    <property type="protein sequence ID" value="GFO68597.1"/>
    <property type="molecule type" value="Genomic_DNA"/>
</dbReference>
<organism evidence="2 3">
    <name type="scientific">Geomonas limicola</name>
    <dbReference type="NCBI Taxonomy" id="2740186"/>
    <lineage>
        <taxon>Bacteria</taxon>
        <taxon>Pseudomonadati</taxon>
        <taxon>Thermodesulfobacteriota</taxon>
        <taxon>Desulfuromonadia</taxon>
        <taxon>Geobacterales</taxon>
        <taxon>Geobacteraceae</taxon>
        <taxon>Geomonas</taxon>
    </lineage>
</organism>
<feature type="domain" description="HTH cro/C1-type" evidence="1">
    <location>
        <begin position="53"/>
        <end position="100"/>
    </location>
</feature>
<evidence type="ECO:0000259" key="1">
    <source>
        <dbReference type="PROSITE" id="PS50943"/>
    </source>
</evidence>
<dbReference type="Gene3D" id="1.10.260.40">
    <property type="entry name" value="lambda repressor-like DNA-binding domains"/>
    <property type="match status" value="1"/>
</dbReference>
<dbReference type="GO" id="GO:0003677">
    <property type="term" value="F:DNA binding"/>
    <property type="evidence" value="ECO:0007669"/>
    <property type="project" value="InterPro"/>
</dbReference>
<proteinExistence type="predicted"/>
<accession>A0A6V8N9V6</accession>
<dbReference type="PROSITE" id="PS50943">
    <property type="entry name" value="HTH_CROC1"/>
    <property type="match status" value="2"/>
</dbReference>
<dbReference type="CDD" id="cd00093">
    <property type="entry name" value="HTH_XRE"/>
    <property type="match status" value="1"/>
</dbReference>
<dbReference type="Pfam" id="PF01381">
    <property type="entry name" value="HTH_3"/>
    <property type="match status" value="2"/>
</dbReference>
<evidence type="ECO:0000313" key="3">
    <source>
        <dbReference type="Proteomes" id="UP000587586"/>
    </source>
</evidence>
<gene>
    <name evidence="2" type="ORF">GMLC_21760</name>
</gene>
<sequence>MLQRQVAEVIGVNKDSIYNWERGIKPELRFMPKIIAFIGHVPFEEPTDILGRLAYYKRIHGLSYEGLGAKVGIHYEQLQAWLTGRKRPSRKNLIRLEDLLR</sequence>